<evidence type="ECO:0000313" key="1">
    <source>
        <dbReference type="EMBL" id="BAD69371.1"/>
    </source>
</evidence>
<evidence type="ECO:0000313" key="2">
    <source>
        <dbReference type="Proteomes" id="UP000000763"/>
    </source>
</evidence>
<dbReference type="EMBL" id="AP006751">
    <property type="protein sequence ID" value="BAD69371.1"/>
    <property type="molecule type" value="Genomic_DNA"/>
</dbReference>
<accession>Q5VMF4</accession>
<dbReference type="Proteomes" id="UP000000763">
    <property type="component" value="Chromosome 6"/>
</dbReference>
<organism evidence="1 2">
    <name type="scientific">Oryza sativa subsp. japonica</name>
    <name type="common">Rice</name>
    <dbReference type="NCBI Taxonomy" id="39947"/>
    <lineage>
        <taxon>Eukaryota</taxon>
        <taxon>Viridiplantae</taxon>
        <taxon>Streptophyta</taxon>
        <taxon>Embryophyta</taxon>
        <taxon>Tracheophyta</taxon>
        <taxon>Spermatophyta</taxon>
        <taxon>Magnoliopsida</taxon>
        <taxon>Liliopsida</taxon>
        <taxon>Poales</taxon>
        <taxon>Poaceae</taxon>
        <taxon>BOP clade</taxon>
        <taxon>Oryzoideae</taxon>
        <taxon>Oryzeae</taxon>
        <taxon>Oryzinae</taxon>
        <taxon>Oryza</taxon>
        <taxon>Oryza sativa</taxon>
    </lineage>
</organism>
<sequence>MASLKKGEVDPENVIPITMDKLTPEQKAEFEKMKDDLQNRFLHSFAPTRSGTMVQKYKVVLSNKDDVETSSGKDDKAKGDNQEEDLEAFKCMQDQADYSVTVSPTAVTHPLGASPSEGFGGGEFELELWCLPRKRNTIPEISDAFVIHAFKSGVRDRYTTQELVTRRITSARKLFEIIDRCAHADDALR</sequence>
<gene>
    <name evidence="1" type="primary">B1460A05.20</name>
</gene>
<dbReference type="AlphaFoldDB" id="Q5VMF4"/>
<name>Q5VMF4_ORYSJ</name>
<reference evidence="2" key="1">
    <citation type="journal article" date="2005" name="Nature">
        <title>The map-based sequence of the rice genome.</title>
        <authorList>
            <consortium name="International rice genome sequencing project (IRGSP)"/>
            <person name="Matsumoto T."/>
            <person name="Wu J."/>
            <person name="Kanamori H."/>
            <person name="Katayose Y."/>
            <person name="Fujisawa M."/>
            <person name="Namiki N."/>
            <person name="Mizuno H."/>
            <person name="Yamamoto K."/>
            <person name="Antonio B.A."/>
            <person name="Baba T."/>
            <person name="Sakata K."/>
            <person name="Nagamura Y."/>
            <person name="Aoki H."/>
            <person name="Arikawa K."/>
            <person name="Arita K."/>
            <person name="Bito T."/>
            <person name="Chiden Y."/>
            <person name="Fujitsuka N."/>
            <person name="Fukunaka R."/>
            <person name="Hamada M."/>
            <person name="Harada C."/>
            <person name="Hayashi A."/>
            <person name="Hijishita S."/>
            <person name="Honda M."/>
            <person name="Hosokawa S."/>
            <person name="Ichikawa Y."/>
            <person name="Idonuma A."/>
            <person name="Iijima M."/>
            <person name="Ikeda M."/>
            <person name="Ikeno M."/>
            <person name="Ito K."/>
            <person name="Ito S."/>
            <person name="Ito T."/>
            <person name="Ito Y."/>
            <person name="Ito Y."/>
            <person name="Iwabuchi A."/>
            <person name="Kamiya K."/>
            <person name="Karasawa W."/>
            <person name="Kurita K."/>
            <person name="Katagiri S."/>
            <person name="Kikuta A."/>
            <person name="Kobayashi H."/>
            <person name="Kobayashi N."/>
            <person name="Machita K."/>
            <person name="Maehara T."/>
            <person name="Masukawa M."/>
            <person name="Mizubayashi T."/>
            <person name="Mukai Y."/>
            <person name="Nagasaki H."/>
            <person name="Nagata Y."/>
            <person name="Naito S."/>
            <person name="Nakashima M."/>
            <person name="Nakama Y."/>
            <person name="Nakamichi Y."/>
            <person name="Nakamura M."/>
            <person name="Meguro A."/>
            <person name="Negishi M."/>
            <person name="Ohta I."/>
            <person name="Ohta T."/>
            <person name="Okamoto M."/>
            <person name="Ono N."/>
            <person name="Saji S."/>
            <person name="Sakaguchi M."/>
            <person name="Sakai K."/>
            <person name="Shibata M."/>
            <person name="Shimokawa T."/>
            <person name="Song J."/>
            <person name="Takazaki Y."/>
            <person name="Terasawa K."/>
            <person name="Tsugane M."/>
            <person name="Tsuji K."/>
            <person name="Ueda S."/>
            <person name="Waki K."/>
            <person name="Yamagata H."/>
            <person name="Yamamoto M."/>
            <person name="Yamamoto S."/>
            <person name="Yamane H."/>
            <person name="Yoshiki S."/>
            <person name="Yoshihara R."/>
            <person name="Yukawa K."/>
            <person name="Zhong H."/>
            <person name="Yano M."/>
            <person name="Yuan Q."/>
            <person name="Ouyang S."/>
            <person name="Liu J."/>
            <person name="Jones K.M."/>
            <person name="Gansberger K."/>
            <person name="Moffat K."/>
            <person name="Hill J."/>
            <person name="Bera J."/>
            <person name="Fadrosh D."/>
            <person name="Jin S."/>
            <person name="Johri S."/>
            <person name="Kim M."/>
            <person name="Overton L."/>
            <person name="Reardon M."/>
            <person name="Tsitrin T."/>
            <person name="Vuong H."/>
            <person name="Weaver B."/>
            <person name="Ciecko A."/>
            <person name="Tallon L."/>
            <person name="Jackson J."/>
            <person name="Pai G."/>
            <person name="Aken S.V."/>
            <person name="Utterback T."/>
            <person name="Reidmuller S."/>
            <person name="Feldblyum T."/>
            <person name="Hsiao J."/>
            <person name="Zismann V."/>
            <person name="Iobst S."/>
            <person name="de Vazeille A.R."/>
            <person name="Buell C.R."/>
            <person name="Ying K."/>
            <person name="Li Y."/>
            <person name="Lu T."/>
            <person name="Huang Y."/>
            <person name="Zhao Q."/>
            <person name="Feng Q."/>
            <person name="Zhang L."/>
            <person name="Zhu J."/>
            <person name="Weng Q."/>
            <person name="Mu J."/>
            <person name="Lu Y."/>
            <person name="Fan D."/>
            <person name="Liu Y."/>
            <person name="Guan J."/>
            <person name="Zhang Y."/>
            <person name="Yu S."/>
            <person name="Liu X."/>
            <person name="Zhang Y."/>
            <person name="Hong G."/>
            <person name="Han B."/>
            <person name="Choisne N."/>
            <person name="Demange N."/>
            <person name="Orjeda G."/>
            <person name="Samain S."/>
            <person name="Cattolico L."/>
            <person name="Pelletier E."/>
            <person name="Couloux A."/>
            <person name="Segurens B."/>
            <person name="Wincker P."/>
            <person name="D'Hont A."/>
            <person name="Scarpelli C."/>
            <person name="Weissenbach J."/>
            <person name="Salanoubat M."/>
            <person name="Quetier F."/>
            <person name="Yu Y."/>
            <person name="Kim H.R."/>
            <person name="Rambo T."/>
            <person name="Currie J."/>
            <person name="Collura K."/>
            <person name="Luo M."/>
            <person name="Yang T."/>
            <person name="Ammiraju J.S.S."/>
            <person name="Engler F."/>
            <person name="Soderlund C."/>
            <person name="Wing R.A."/>
            <person name="Palmer L.E."/>
            <person name="de la Bastide M."/>
            <person name="Spiegel L."/>
            <person name="Nascimento L."/>
            <person name="Zutavern T."/>
            <person name="O'Shaughnessy A."/>
            <person name="Dike S."/>
            <person name="Dedhia N."/>
            <person name="Preston R."/>
            <person name="Balija V."/>
            <person name="McCombie W.R."/>
            <person name="Chow T."/>
            <person name="Chen H."/>
            <person name="Chung M."/>
            <person name="Chen C."/>
            <person name="Shaw J."/>
            <person name="Wu H."/>
            <person name="Hsiao K."/>
            <person name="Chao Y."/>
            <person name="Chu M."/>
            <person name="Cheng C."/>
            <person name="Hour A."/>
            <person name="Lee P."/>
            <person name="Lin S."/>
            <person name="Lin Y."/>
            <person name="Liou J."/>
            <person name="Liu S."/>
            <person name="Hsing Y."/>
            <person name="Raghuvanshi S."/>
            <person name="Mohanty A."/>
            <person name="Bharti A.K."/>
            <person name="Gaur A."/>
            <person name="Gupta V."/>
            <person name="Kumar D."/>
            <person name="Ravi V."/>
            <person name="Vij S."/>
            <person name="Kapur A."/>
            <person name="Khurana P."/>
            <person name="Khurana P."/>
            <person name="Khurana J.P."/>
            <person name="Tyagi A.K."/>
            <person name="Gaikwad K."/>
            <person name="Singh A."/>
            <person name="Dalal V."/>
            <person name="Srivastava S."/>
            <person name="Dixit A."/>
            <person name="Pal A.K."/>
            <person name="Ghazi I.A."/>
            <person name="Yadav M."/>
            <person name="Pandit A."/>
            <person name="Bhargava A."/>
            <person name="Sureshbabu K."/>
            <person name="Batra K."/>
            <person name="Sharma T.R."/>
            <person name="Mohapatra T."/>
            <person name="Singh N.K."/>
            <person name="Messing J."/>
            <person name="Nelson A.B."/>
            <person name="Fuks G."/>
            <person name="Kavchok S."/>
            <person name="Keizer G."/>
            <person name="Linton E."/>
            <person name="Llaca V."/>
            <person name="Song R."/>
            <person name="Tanyolac B."/>
            <person name="Young S."/>
            <person name="Ho-Il K."/>
            <person name="Hahn J.H."/>
            <person name="Sangsakoo G."/>
            <person name="Vanavichit A."/>
            <person name="de Mattos Luiz.A.T."/>
            <person name="Zimmer P.D."/>
            <person name="Malone G."/>
            <person name="Dellagostin O."/>
            <person name="de Oliveira A.C."/>
            <person name="Bevan M."/>
            <person name="Bancroft I."/>
            <person name="Minx P."/>
            <person name="Cordum H."/>
            <person name="Wilson R."/>
            <person name="Cheng Z."/>
            <person name="Jin W."/>
            <person name="Jiang J."/>
            <person name="Leong S.A."/>
            <person name="Iwama H."/>
            <person name="Gojobori T."/>
            <person name="Itoh T."/>
            <person name="Niimura Y."/>
            <person name="Fujii Y."/>
            <person name="Habara T."/>
            <person name="Sakai H."/>
            <person name="Sato Y."/>
            <person name="Wilson G."/>
            <person name="Kumar K."/>
            <person name="McCouch S."/>
            <person name="Juretic N."/>
            <person name="Hoen D."/>
            <person name="Wright S."/>
            <person name="Bruskiewich R."/>
            <person name="Bureau T."/>
            <person name="Miyao A."/>
            <person name="Hirochika H."/>
            <person name="Nishikawa T."/>
            <person name="Kadowaki K."/>
            <person name="Sugiura M."/>
            <person name="Burr B."/>
            <person name="Sasaki T."/>
        </authorList>
    </citation>
    <scope>NUCLEOTIDE SEQUENCE [LARGE SCALE GENOMIC DNA]</scope>
    <source>
        <strain evidence="2">cv. Nipponbare</strain>
    </source>
</reference>
<protein>
    <submittedName>
        <fullName evidence="1">Uncharacterized protein</fullName>
    </submittedName>
</protein>
<proteinExistence type="predicted"/>
<reference evidence="2" key="2">
    <citation type="journal article" date="2008" name="Nucleic Acids Res.">
        <title>The rice annotation project database (RAP-DB): 2008 update.</title>
        <authorList>
            <consortium name="The rice annotation project (RAP)"/>
        </authorList>
    </citation>
    <scope>GENOME REANNOTATION</scope>
    <source>
        <strain evidence="2">cv. Nipponbare</strain>
    </source>
</reference>